<feature type="transmembrane region" description="Helical" evidence="1">
    <location>
        <begin position="92"/>
        <end position="118"/>
    </location>
</feature>
<comment type="caution">
    <text evidence="3">The sequence shown here is derived from an EMBL/GenBank/DDBJ whole genome shotgun (WGS) entry which is preliminary data.</text>
</comment>
<reference evidence="3 4" key="1">
    <citation type="submission" date="2014-03" db="EMBL/GenBank/DDBJ databases">
        <authorList>
            <person name="Urmite Genomes U."/>
        </authorList>
    </citation>
    <scope>NUCLEOTIDE SEQUENCE [LARGE SCALE GENOMIC DNA]</scope>
    <source>
        <strain evidence="3 4">Vm-5</strain>
    </source>
</reference>
<feature type="domain" description="DUF4064" evidence="2">
    <location>
        <begin position="2"/>
        <end position="102"/>
    </location>
</feature>
<feature type="transmembrane region" description="Helical" evidence="1">
    <location>
        <begin position="12"/>
        <end position="35"/>
    </location>
</feature>
<keyword evidence="4" id="KW-1185">Reference proteome</keyword>
<reference evidence="4" key="2">
    <citation type="submission" date="2014-05" db="EMBL/GenBank/DDBJ databases">
        <title>Draft genome sequence of Virgibacillus massiliensis Vm-5.</title>
        <authorList>
            <person name="Khelaifia S."/>
            <person name="Croce O."/>
            <person name="Lagier J.C."/>
            <person name="Raoult D."/>
        </authorList>
    </citation>
    <scope>NUCLEOTIDE SEQUENCE [LARGE SCALE GENOMIC DNA]</scope>
    <source>
        <strain evidence="4">Vm-5</strain>
    </source>
</reference>
<keyword evidence="1" id="KW-1133">Transmembrane helix</keyword>
<protein>
    <recommendedName>
        <fullName evidence="2">DUF4064 domain-containing protein</fullName>
    </recommendedName>
</protein>
<evidence type="ECO:0000313" key="3">
    <source>
        <dbReference type="EMBL" id="CDQ38671.1"/>
    </source>
</evidence>
<dbReference type="Proteomes" id="UP000028875">
    <property type="component" value="Unassembled WGS sequence"/>
</dbReference>
<dbReference type="OrthoDB" id="2357232at2"/>
<organism evidence="3 4">
    <name type="scientific">Virgibacillus massiliensis</name>
    <dbReference type="NCBI Taxonomy" id="1462526"/>
    <lineage>
        <taxon>Bacteria</taxon>
        <taxon>Bacillati</taxon>
        <taxon>Bacillota</taxon>
        <taxon>Bacilli</taxon>
        <taxon>Bacillales</taxon>
        <taxon>Bacillaceae</taxon>
        <taxon>Virgibacillus</taxon>
    </lineage>
</organism>
<proteinExistence type="predicted"/>
<dbReference type="RefSeq" id="WP_021289432.1">
    <property type="nucleotide sequence ID" value="NZ_BNER01000010.1"/>
</dbReference>
<keyword evidence="1" id="KW-0812">Transmembrane</keyword>
<evidence type="ECO:0000313" key="4">
    <source>
        <dbReference type="Proteomes" id="UP000028875"/>
    </source>
</evidence>
<sequence length="132" mass="14304">MNRTIEKILGIIGFVMDAFFAAVGVLLLIIVNTGIGWLEGSINPVEFGAFAELITIFINLLWIPIISCVISFILGLVGVLNLKRNPRVAGGFFIAATVISSWLLFTGIAFQSVLYAVAAIMCFVRKPERNAA</sequence>
<keyword evidence="1" id="KW-0472">Membrane</keyword>
<gene>
    <name evidence="3" type="ORF">BN990_00943</name>
</gene>
<dbReference type="EMBL" id="CCDP010000001">
    <property type="protein sequence ID" value="CDQ38671.1"/>
    <property type="molecule type" value="Genomic_DNA"/>
</dbReference>
<evidence type="ECO:0000256" key="1">
    <source>
        <dbReference type="SAM" id="Phobius"/>
    </source>
</evidence>
<dbReference type="Pfam" id="PF13273">
    <property type="entry name" value="DUF4064"/>
    <property type="match status" value="1"/>
</dbReference>
<name>A0A024Q9P8_9BACI</name>
<dbReference type="AlphaFoldDB" id="A0A024Q9P8"/>
<dbReference type="InterPro" id="IPR025273">
    <property type="entry name" value="DUF4064"/>
</dbReference>
<accession>A0A024Q9P8</accession>
<feature type="transmembrane region" description="Helical" evidence="1">
    <location>
        <begin position="47"/>
        <end position="80"/>
    </location>
</feature>
<evidence type="ECO:0000259" key="2">
    <source>
        <dbReference type="Pfam" id="PF13273"/>
    </source>
</evidence>